<sequence length="102" mass="10441">MNILNATIIAMFAASVSASESCPYLPAILLACCPKGLLGIFSESQAAFACAFFGSGGSCLFQYVECCTDMNATACAGLVGVTTSSAAPTSTPVPLPRRYLQS</sequence>
<keyword evidence="1" id="KW-0732">Signal</keyword>
<proteinExistence type="predicted"/>
<gene>
    <name evidence="2" type="ORF">LY89DRAFT_158146</name>
</gene>
<evidence type="ECO:0000256" key="1">
    <source>
        <dbReference type="SAM" id="SignalP"/>
    </source>
</evidence>
<dbReference type="GeneID" id="28815196"/>
<evidence type="ECO:0000313" key="3">
    <source>
        <dbReference type="Proteomes" id="UP000070700"/>
    </source>
</evidence>
<feature type="signal peptide" evidence="1">
    <location>
        <begin position="1"/>
        <end position="18"/>
    </location>
</feature>
<name>A0A194WZN9_MOLSC</name>
<dbReference type="KEGG" id="psco:LY89DRAFT_158146"/>
<dbReference type="Proteomes" id="UP000070700">
    <property type="component" value="Unassembled WGS sequence"/>
</dbReference>
<reference evidence="2 3" key="1">
    <citation type="submission" date="2015-10" db="EMBL/GenBank/DDBJ databases">
        <title>Full genome of DAOMC 229536 Phialocephala scopiformis, a fungal endophyte of spruce producing the potent anti-insectan compound rugulosin.</title>
        <authorList>
            <consortium name="DOE Joint Genome Institute"/>
            <person name="Walker A.K."/>
            <person name="Frasz S.L."/>
            <person name="Seifert K.A."/>
            <person name="Miller J.D."/>
            <person name="Mondo S.J."/>
            <person name="Labutti K."/>
            <person name="Lipzen A."/>
            <person name="Dockter R."/>
            <person name="Kennedy M."/>
            <person name="Grigoriev I.V."/>
            <person name="Spatafora J.W."/>
        </authorList>
    </citation>
    <scope>NUCLEOTIDE SEQUENCE [LARGE SCALE GENOMIC DNA]</scope>
    <source>
        <strain evidence="2 3">CBS 120377</strain>
    </source>
</reference>
<accession>A0A194WZN9</accession>
<feature type="chain" id="PRO_5008267663" evidence="1">
    <location>
        <begin position="19"/>
        <end position="102"/>
    </location>
</feature>
<keyword evidence="3" id="KW-1185">Reference proteome</keyword>
<dbReference type="AlphaFoldDB" id="A0A194WZN9"/>
<dbReference type="EMBL" id="KQ947422">
    <property type="protein sequence ID" value="KUJ13410.1"/>
    <property type="molecule type" value="Genomic_DNA"/>
</dbReference>
<organism evidence="2 3">
    <name type="scientific">Mollisia scopiformis</name>
    <name type="common">Conifer needle endophyte fungus</name>
    <name type="synonym">Phialocephala scopiformis</name>
    <dbReference type="NCBI Taxonomy" id="149040"/>
    <lineage>
        <taxon>Eukaryota</taxon>
        <taxon>Fungi</taxon>
        <taxon>Dikarya</taxon>
        <taxon>Ascomycota</taxon>
        <taxon>Pezizomycotina</taxon>
        <taxon>Leotiomycetes</taxon>
        <taxon>Helotiales</taxon>
        <taxon>Mollisiaceae</taxon>
        <taxon>Mollisia</taxon>
    </lineage>
</organism>
<dbReference type="InParanoid" id="A0A194WZN9"/>
<evidence type="ECO:0000313" key="2">
    <source>
        <dbReference type="EMBL" id="KUJ13410.1"/>
    </source>
</evidence>
<dbReference type="RefSeq" id="XP_018067765.1">
    <property type="nucleotide sequence ID" value="XM_018205470.1"/>
</dbReference>
<protein>
    <submittedName>
        <fullName evidence="2">Uncharacterized protein</fullName>
    </submittedName>
</protein>